<organism evidence="6 7">
    <name type="scientific">Nonomuraea turkmeniaca</name>
    <dbReference type="NCBI Taxonomy" id="103838"/>
    <lineage>
        <taxon>Bacteria</taxon>
        <taxon>Bacillati</taxon>
        <taxon>Actinomycetota</taxon>
        <taxon>Actinomycetes</taxon>
        <taxon>Streptosporangiales</taxon>
        <taxon>Streptosporangiaceae</taxon>
        <taxon>Nonomuraea</taxon>
    </lineage>
</organism>
<keyword evidence="3" id="KW-0804">Transcription</keyword>
<dbReference type="PANTHER" id="PTHR30055">
    <property type="entry name" value="HTH-TYPE TRANSCRIPTIONAL REGULATOR RUTR"/>
    <property type="match status" value="1"/>
</dbReference>
<accession>A0A5S4FVV6</accession>
<dbReference type="InterPro" id="IPR004111">
    <property type="entry name" value="Repressor_TetR_C"/>
</dbReference>
<comment type="caution">
    <text evidence="6">The sequence shown here is derived from an EMBL/GenBank/DDBJ whole genome shotgun (WGS) entry which is preliminary data.</text>
</comment>
<dbReference type="Proteomes" id="UP000309128">
    <property type="component" value="Unassembled WGS sequence"/>
</dbReference>
<evidence type="ECO:0000256" key="3">
    <source>
        <dbReference type="ARBA" id="ARBA00023163"/>
    </source>
</evidence>
<dbReference type="AlphaFoldDB" id="A0A5S4FVV6"/>
<dbReference type="OrthoDB" id="329481at2"/>
<evidence type="ECO:0000256" key="1">
    <source>
        <dbReference type="ARBA" id="ARBA00023015"/>
    </source>
</evidence>
<dbReference type="SUPFAM" id="SSF48498">
    <property type="entry name" value="Tetracyclin repressor-like, C-terminal domain"/>
    <property type="match status" value="1"/>
</dbReference>
<name>A0A5S4FVV6_9ACTN</name>
<feature type="domain" description="HTH tetR-type" evidence="5">
    <location>
        <begin position="9"/>
        <end position="69"/>
    </location>
</feature>
<gene>
    <name evidence="6" type="ORF">ETD86_02870</name>
</gene>
<dbReference type="GO" id="GO:0000976">
    <property type="term" value="F:transcription cis-regulatory region binding"/>
    <property type="evidence" value="ECO:0007669"/>
    <property type="project" value="TreeGrafter"/>
</dbReference>
<dbReference type="Gene3D" id="1.10.357.10">
    <property type="entry name" value="Tetracycline Repressor, domain 2"/>
    <property type="match status" value="1"/>
</dbReference>
<evidence type="ECO:0000259" key="5">
    <source>
        <dbReference type="PROSITE" id="PS50977"/>
    </source>
</evidence>
<dbReference type="Pfam" id="PF02909">
    <property type="entry name" value="TetR_C_1"/>
    <property type="match status" value="1"/>
</dbReference>
<sequence length="229" mass="24684">MAAKAFREPLSRERVLAAAVVLADAEGIKALTMRRLAADLGVEAMSLYYHLPGKEALLDGVVETVVAEIHDAVGRPDMTKPDGDWRTRLRQRFLAAREVMLRHPWAPGLLGSRRTIPAGVVAYYDGIVGTLVGAGFSYHLAHRALHAFGSLPLGFVQEIFSPASAGGGMEVDAAEADLTAMAEALPHLTAMVATEIHDVTDPTLGWCDGQVEFEFTLDLLLDGLERLRG</sequence>
<dbReference type="PROSITE" id="PS50977">
    <property type="entry name" value="HTH_TETR_2"/>
    <property type="match status" value="1"/>
</dbReference>
<dbReference type="GO" id="GO:0045892">
    <property type="term" value="P:negative regulation of DNA-templated transcription"/>
    <property type="evidence" value="ECO:0007669"/>
    <property type="project" value="InterPro"/>
</dbReference>
<evidence type="ECO:0000313" key="6">
    <source>
        <dbReference type="EMBL" id="TMR24886.1"/>
    </source>
</evidence>
<dbReference type="InterPro" id="IPR050109">
    <property type="entry name" value="HTH-type_TetR-like_transc_reg"/>
</dbReference>
<evidence type="ECO:0000313" key="7">
    <source>
        <dbReference type="Proteomes" id="UP000309128"/>
    </source>
</evidence>
<keyword evidence="7" id="KW-1185">Reference proteome</keyword>
<dbReference type="SUPFAM" id="SSF46689">
    <property type="entry name" value="Homeodomain-like"/>
    <property type="match status" value="1"/>
</dbReference>
<protein>
    <submittedName>
        <fullName evidence="6">TetR/AcrR family transcriptional regulator</fullName>
    </submittedName>
</protein>
<evidence type="ECO:0000256" key="2">
    <source>
        <dbReference type="ARBA" id="ARBA00023125"/>
    </source>
</evidence>
<dbReference type="Pfam" id="PF00440">
    <property type="entry name" value="TetR_N"/>
    <property type="match status" value="1"/>
</dbReference>
<dbReference type="InterPro" id="IPR001647">
    <property type="entry name" value="HTH_TetR"/>
</dbReference>
<dbReference type="InterPro" id="IPR009057">
    <property type="entry name" value="Homeodomain-like_sf"/>
</dbReference>
<keyword evidence="2 4" id="KW-0238">DNA-binding</keyword>
<dbReference type="PRINTS" id="PR00455">
    <property type="entry name" value="HTHTETR"/>
</dbReference>
<keyword evidence="1" id="KW-0805">Transcription regulation</keyword>
<evidence type="ECO:0000256" key="4">
    <source>
        <dbReference type="PROSITE-ProRule" id="PRU00335"/>
    </source>
</evidence>
<dbReference type="InterPro" id="IPR036271">
    <property type="entry name" value="Tet_transcr_reg_TetR-rel_C_sf"/>
</dbReference>
<dbReference type="GO" id="GO:0003700">
    <property type="term" value="F:DNA-binding transcription factor activity"/>
    <property type="evidence" value="ECO:0007669"/>
    <property type="project" value="TreeGrafter"/>
</dbReference>
<feature type="DNA-binding region" description="H-T-H motif" evidence="4">
    <location>
        <begin position="32"/>
        <end position="51"/>
    </location>
</feature>
<dbReference type="PANTHER" id="PTHR30055:SF151">
    <property type="entry name" value="TRANSCRIPTIONAL REGULATORY PROTEIN"/>
    <property type="match status" value="1"/>
</dbReference>
<dbReference type="EMBL" id="VCKY01000006">
    <property type="protein sequence ID" value="TMR24886.1"/>
    <property type="molecule type" value="Genomic_DNA"/>
</dbReference>
<dbReference type="Gene3D" id="1.10.10.60">
    <property type="entry name" value="Homeodomain-like"/>
    <property type="match status" value="1"/>
</dbReference>
<dbReference type="RefSeq" id="WP_138664498.1">
    <property type="nucleotide sequence ID" value="NZ_VCKY01000006.1"/>
</dbReference>
<proteinExistence type="predicted"/>
<reference evidence="6 7" key="1">
    <citation type="submission" date="2019-05" db="EMBL/GenBank/DDBJ databases">
        <title>Draft genome sequence of Nonomuraea turkmeniaca DSM 43926.</title>
        <authorList>
            <person name="Saricaoglu S."/>
            <person name="Isik K."/>
        </authorList>
    </citation>
    <scope>NUCLEOTIDE SEQUENCE [LARGE SCALE GENOMIC DNA]</scope>
    <source>
        <strain evidence="6 7">DSM 43926</strain>
    </source>
</reference>